<gene>
    <name evidence="1" type="ordered locus">Acin_1246</name>
</gene>
<organism evidence="1 2">
    <name type="scientific">Acidaminococcus intestini (strain RyC-MR95)</name>
    <dbReference type="NCBI Taxonomy" id="568816"/>
    <lineage>
        <taxon>Bacteria</taxon>
        <taxon>Bacillati</taxon>
        <taxon>Bacillota</taxon>
        <taxon>Negativicutes</taxon>
        <taxon>Acidaminococcales</taxon>
        <taxon>Acidaminococcaceae</taxon>
        <taxon>Acidaminococcus</taxon>
    </lineage>
</organism>
<dbReference type="Proteomes" id="UP000007093">
    <property type="component" value="Chromosome"/>
</dbReference>
<dbReference type="KEGG" id="ain:Acin_1246"/>
<reference evidence="1 2" key="1">
    <citation type="journal article" date="2011" name="J. Bacteriol.">
        <title>Complete genome sequence of Acidaminococcus intestini RYC-MR95, a Gram-negative bacterium from the phylum Firmicutes.</title>
        <authorList>
            <person name="D'Auria G."/>
            <person name="Galan J.C."/>
            <person name="Rodriguez-Alcayna M."/>
            <person name="Moya A."/>
            <person name="Baquero F."/>
            <person name="Latorre A."/>
        </authorList>
    </citation>
    <scope>NUCLEOTIDE SEQUENCE [LARGE SCALE GENOMIC DNA]</scope>
    <source>
        <strain evidence="1 2">RyC-MR95</strain>
    </source>
</reference>
<name>G4Q8N8_ACIIR</name>
<evidence type="ECO:0000313" key="1">
    <source>
        <dbReference type="EMBL" id="AEQ22471.1"/>
    </source>
</evidence>
<accession>G4Q8N8</accession>
<dbReference type="STRING" id="568816.Acin_1246"/>
<dbReference type="AlphaFoldDB" id="G4Q8N8"/>
<sequence>MSDDFRQQIRDSFRDYTWGTREDYRYQDKLAYINLIREENFKVDGGHLINEYISDQIWNQGEFSLDDFKDFETLEWLINEGVGRSLKDWHQWSGDHHLDEPACKFVQAAIEEVMNYPETDKLR</sequence>
<evidence type="ECO:0000313" key="2">
    <source>
        <dbReference type="Proteomes" id="UP000007093"/>
    </source>
</evidence>
<keyword evidence="2" id="KW-1185">Reference proteome</keyword>
<protein>
    <submittedName>
        <fullName evidence="1">Uncharacterized protein</fullName>
    </submittedName>
</protein>
<dbReference type="PATRIC" id="fig|568816.4.peg.1202"/>
<dbReference type="InParanoid" id="G4Q8N8"/>
<dbReference type="EMBL" id="CP003058">
    <property type="protein sequence ID" value="AEQ22471.1"/>
    <property type="molecule type" value="Genomic_DNA"/>
</dbReference>
<dbReference type="eggNOG" id="ENOG502ZKQ3">
    <property type="taxonomic scope" value="Bacteria"/>
</dbReference>
<proteinExistence type="predicted"/>
<dbReference type="HOGENOM" id="CLU_143285_0_0_9"/>